<feature type="non-terminal residue" evidence="1">
    <location>
        <position position="632"/>
    </location>
</feature>
<name>A0A0F9QZF4_9ZZZZ</name>
<organism evidence="1">
    <name type="scientific">marine sediment metagenome</name>
    <dbReference type="NCBI Taxonomy" id="412755"/>
    <lineage>
        <taxon>unclassified sequences</taxon>
        <taxon>metagenomes</taxon>
        <taxon>ecological metagenomes</taxon>
    </lineage>
</organism>
<dbReference type="AlphaFoldDB" id="A0A0F9QZF4"/>
<evidence type="ECO:0000313" key="1">
    <source>
        <dbReference type="EMBL" id="KKN18516.1"/>
    </source>
</evidence>
<dbReference type="EMBL" id="LAZR01003419">
    <property type="protein sequence ID" value="KKN18516.1"/>
    <property type="molecule type" value="Genomic_DNA"/>
</dbReference>
<reference evidence="1" key="1">
    <citation type="journal article" date="2015" name="Nature">
        <title>Complex archaea that bridge the gap between prokaryotes and eukaryotes.</title>
        <authorList>
            <person name="Spang A."/>
            <person name="Saw J.H."/>
            <person name="Jorgensen S.L."/>
            <person name="Zaremba-Niedzwiedzka K."/>
            <person name="Martijn J."/>
            <person name="Lind A.E."/>
            <person name="van Eijk R."/>
            <person name="Schleper C."/>
            <person name="Guy L."/>
            <person name="Ettema T.J."/>
        </authorList>
    </citation>
    <scope>NUCLEOTIDE SEQUENCE</scope>
</reference>
<proteinExistence type="predicted"/>
<accession>A0A0F9QZF4</accession>
<gene>
    <name evidence="1" type="ORF">LCGC14_0954890</name>
</gene>
<sequence>MGRTITVDTNAVVLAGDEATENIFEITNTAGSGALIALTHTTTTSKDIDGTGSSWSITGAGVASFDSLNTVGVILFASDALGGDTTHIGYDGTDFIINAVSGKSIDLQVAQTNVVTITGSAITLAQATTVVTGGLTVSAGGITVSGTSTITGTLSVSGDVTWGGTLTTDELKLDTDGIAPVGSHSKTEFAYSSSASKAYISVPTGDALHIQINANDEFTFNATVLQIASGNDLQFMGNDGILDSNGAEVVLFEAVGSATTYLNIKNANDADIELECLGGVDKGFLFKNDQNETALEISFAGTDAQHINILGAVNGASPVIQSAGTTANMGIDFENSEGEELLQLVSSGTDIYHIVITSVASGVPIIASSDADIGIMFTEGSGEELLELVAVSSAANFLKISSTATTDPIILSTSTAEVGFLFKEGSGEELLSLSVIAAGVDYIDIKSGTDAAPPVLSTTGTSTDVDLLLTMKGAGPLVINNGTDPVVVRLMGAQAGYTNEIQDVNGNEVIALQGVASATGELTISNAVNDARVLLSVQTTNTNAGLQLDTSGTGNLLFSLGGDEVLVLDDSGITLAAAADTAGHALYMQTEDGGADGGSAGGSVGALLEIRTGDGSASAQATSAGGAGGALT</sequence>
<protein>
    <submittedName>
        <fullName evidence="1">Uncharacterized protein</fullName>
    </submittedName>
</protein>
<comment type="caution">
    <text evidence="1">The sequence shown here is derived from an EMBL/GenBank/DDBJ whole genome shotgun (WGS) entry which is preliminary data.</text>
</comment>